<evidence type="ECO:0000256" key="1">
    <source>
        <dbReference type="ARBA" id="ARBA00004141"/>
    </source>
</evidence>
<dbReference type="Pfam" id="PF03372">
    <property type="entry name" value="Exo_endo_phos"/>
    <property type="match status" value="1"/>
</dbReference>
<gene>
    <name evidence="14" type="ORF">NESM_000251400</name>
</gene>
<evidence type="ECO:0000313" key="15">
    <source>
        <dbReference type="Proteomes" id="UP001430356"/>
    </source>
</evidence>
<feature type="domain" description="Endonuclease/exonuclease/phosphatase" evidence="13">
    <location>
        <begin position="19"/>
        <end position="295"/>
    </location>
</feature>
<dbReference type="GO" id="GO:0016020">
    <property type="term" value="C:membrane"/>
    <property type="evidence" value="ECO:0007669"/>
    <property type="project" value="UniProtKB-SubCell"/>
</dbReference>
<reference evidence="14 15" key="1">
    <citation type="journal article" date="2021" name="MBio">
        <title>A New Model Trypanosomatid, Novymonas esmeraldas: Genomic Perception of Its 'Candidatus Pandoraea novymonadis' Endosymbiont.</title>
        <authorList>
            <person name="Zakharova A."/>
            <person name="Saura A."/>
            <person name="Butenko A."/>
            <person name="Podesvova L."/>
            <person name="Warmusova S."/>
            <person name="Kostygov A.Y."/>
            <person name="Nenarokova A."/>
            <person name="Lukes J."/>
            <person name="Opperdoes F.R."/>
            <person name="Yurchenko V."/>
        </authorList>
    </citation>
    <scope>NUCLEOTIDE SEQUENCE [LARGE SCALE GENOMIC DNA]</scope>
    <source>
        <strain evidence="14 15">E262AT.01</strain>
    </source>
</reference>
<comment type="subcellular location">
    <subcellularLocation>
        <location evidence="1">Membrane</location>
        <topology evidence="1">Multi-pass membrane protein</topology>
    </subcellularLocation>
</comment>
<evidence type="ECO:0000256" key="12">
    <source>
        <dbReference type="ARBA" id="ARBA00023136"/>
    </source>
</evidence>
<dbReference type="PANTHER" id="PTHR16320">
    <property type="entry name" value="SPHINGOMYELINASE FAMILY MEMBER"/>
    <property type="match status" value="1"/>
</dbReference>
<evidence type="ECO:0000259" key="13">
    <source>
        <dbReference type="Pfam" id="PF03372"/>
    </source>
</evidence>
<keyword evidence="12" id="KW-0472">Membrane</keyword>
<evidence type="ECO:0000256" key="3">
    <source>
        <dbReference type="ARBA" id="ARBA00004991"/>
    </source>
</evidence>
<name>A0AAW0FBH5_9TRYP</name>
<evidence type="ECO:0000256" key="5">
    <source>
        <dbReference type="ARBA" id="ARBA00022692"/>
    </source>
</evidence>
<dbReference type="InterPro" id="IPR036691">
    <property type="entry name" value="Endo/exonu/phosph_ase_sf"/>
</dbReference>
<dbReference type="GO" id="GO:0004767">
    <property type="term" value="F:sphingomyelin phosphodiesterase activity"/>
    <property type="evidence" value="ECO:0007669"/>
    <property type="project" value="InterPro"/>
</dbReference>
<evidence type="ECO:0000256" key="4">
    <source>
        <dbReference type="ARBA" id="ARBA00006335"/>
    </source>
</evidence>
<proteinExistence type="inferred from homology"/>
<comment type="caution">
    <text evidence="14">The sequence shown here is derived from an EMBL/GenBank/DDBJ whole genome shotgun (WGS) entry which is preliminary data.</text>
</comment>
<sequence length="635" mass="69403">MADISSFPAAAGELPLRVLTFNLWGIFNSKMREARMRHFASKIDHYDILLLQEQFSVEDFETIFRHASPAVQQSYDFCRFRSSFYGSGCAVISRYPIKHVFFHTFPLQGTPEMVLHGDFFANKGAAMVRIMVPVPAPDGGAGTVQEVTLYTTHLVAVYQKVSQLSSWRRERYLPFRISQALSFANFIMSTSRPADRIIVGGDFNCAQRSLEVQMLLILLRRHGYDLRSALPPPRALLDAATTTQEQESAQQLFTYSYHNAFNAMKTSYFKLLRLEADIPAQIDHIFFSSRVFTLREFAQCPDVAAGYPRTLPDGANGLVVFTNNEVYVPPQPTWYGAVWHSILTGGRRRPGNGGKVAQHDDAAARAEHLYPLSDHYGVAALLGMQVEVAGSPTSLAGPGSEMRGAAVSALTPDEARVVQTVVDYLEDYVCTLRSQIKTTRYLAATSIVLVATHIWVLHRLSAMEEARTAAMIEQLYDIAAANTRPPTQVGPQSDRLEAVVRGVGVARDWVVGQTRHAVGVISTAAGRAPPPPAQDRHEAVAVQAEQRTTAPVVAAVDDAATAPAVEEDVAAAPRPNFRAVAEALAVRPLWASALASSAVNVTAAIVGTASLAIGMFQRAGNANILEEQVNQLKKL</sequence>
<comment type="pathway">
    <text evidence="2">Lipid metabolism; sphingolipid metabolism.</text>
</comment>
<keyword evidence="7" id="KW-0378">Hydrolase</keyword>
<dbReference type="Gene3D" id="3.60.10.10">
    <property type="entry name" value="Endonuclease/exonuclease/phosphatase"/>
    <property type="match status" value="1"/>
</dbReference>
<evidence type="ECO:0000256" key="7">
    <source>
        <dbReference type="ARBA" id="ARBA00022801"/>
    </source>
</evidence>
<dbReference type="Proteomes" id="UP001430356">
    <property type="component" value="Unassembled WGS sequence"/>
</dbReference>
<dbReference type="SUPFAM" id="SSF56219">
    <property type="entry name" value="DNase I-like"/>
    <property type="match status" value="1"/>
</dbReference>
<keyword evidence="11" id="KW-0443">Lipid metabolism</keyword>
<keyword evidence="15" id="KW-1185">Reference proteome</keyword>
<dbReference type="EMBL" id="JAECZO010000021">
    <property type="protein sequence ID" value="KAK7201843.1"/>
    <property type="molecule type" value="Genomic_DNA"/>
</dbReference>
<evidence type="ECO:0000256" key="8">
    <source>
        <dbReference type="ARBA" id="ARBA00022842"/>
    </source>
</evidence>
<dbReference type="AlphaFoldDB" id="A0AAW0FBH5"/>
<dbReference type="GO" id="GO:0046872">
    <property type="term" value="F:metal ion binding"/>
    <property type="evidence" value="ECO:0007669"/>
    <property type="project" value="UniProtKB-KW"/>
</dbReference>
<keyword evidence="8" id="KW-0460">Magnesium</keyword>
<comment type="pathway">
    <text evidence="3">Sphingolipid metabolism.</text>
</comment>
<keyword evidence="10" id="KW-1133">Transmembrane helix</keyword>
<keyword evidence="9" id="KW-0746">Sphingolipid metabolism</keyword>
<protein>
    <submittedName>
        <fullName evidence="14">Inositol phosphosphingolipid phospholipase C-Like</fullName>
    </submittedName>
</protein>
<dbReference type="InterPro" id="IPR005135">
    <property type="entry name" value="Endo/exonuclease/phosphatase"/>
</dbReference>
<comment type="similarity">
    <text evidence="4">Belongs to the neutral sphingomyelinase family.</text>
</comment>
<dbReference type="GO" id="GO:0006665">
    <property type="term" value="P:sphingolipid metabolic process"/>
    <property type="evidence" value="ECO:0007669"/>
    <property type="project" value="UniProtKB-KW"/>
</dbReference>
<keyword evidence="5" id="KW-0812">Transmembrane</keyword>
<evidence type="ECO:0000256" key="11">
    <source>
        <dbReference type="ARBA" id="ARBA00023098"/>
    </source>
</evidence>
<evidence type="ECO:0000256" key="10">
    <source>
        <dbReference type="ARBA" id="ARBA00022989"/>
    </source>
</evidence>
<accession>A0AAW0FBH5</accession>
<organism evidence="14 15">
    <name type="scientific">Novymonas esmeraldas</name>
    <dbReference type="NCBI Taxonomy" id="1808958"/>
    <lineage>
        <taxon>Eukaryota</taxon>
        <taxon>Discoba</taxon>
        <taxon>Euglenozoa</taxon>
        <taxon>Kinetoplastea</taxon>
        <taxon>Metakinetoplastina</taxon>
        <taxon>Trypanosomatida</taxon>
        <taxon>Trypanosomatidae</taxon>
        <taxon>Novymonas</taxon>
    </lineage>
</organism>
<evidence type="ECO:0000256" key="9">
    <source>
        <dbReference type="ARBA" id="ARBA00022919"/>
    </source>
</evidence>
<dbReference type="PANTHER" id="PTHR16320:SF24">
    <property type="entry name" value="PHOSPHODIESTERASE, PUTATIVE-RELATED"/>
    <property type="match status" value="1"/>
</dbReference>
<evidence type="ECO:0000256" key="2">
    <source>
        <dbReference type="ARBA" id="ARBA00004760"/>
    </source>
</evidence>
<dbReference type="InterPro" id="IPR038772">
    <property type="entry name" value="Sph/SMPD2-like"/>
</dbReference>
<keyword evidence="6" id="KW-0479">Metal-binding</keyword>
<evidence type="ECO:0000313" key="14">
    <source>
        <dbReference type="EMBL" id="KAK7201843.1"/>
    </source>
</evidence>
<evidence type="ECO:0000256" key="6">
    <source>
        <dbReference type="ARBA" id="ARBA00022723"/>
    </source>
</evidence>